<feature type="domain" description="Glycosyl transferase family 1" evidence="1">
    <location>
        <begin position="194"/>
        <end position="350"/>
    </location>
</feature>
<dbReference type="PANTHER" id="PTHR45947">
    <property type="entry name" value="SULFOQUINOVOSYL TRANSFERASE SQD2"/>
    <property type="match status" value="1"/>
</dbReference>
<dbReference type="PANTHER" id="PTHR45947:SF3">
    <property type="entry name" value="SULFOQUINOVOSYL TRANSFERASE SQD2"/>
    <property type="match status" value="1"/>
</dbReference>
<dbReference type="InterPro" id="IPR028098">
    <property type="entry name" value="Glyco_trans_4-like_N"/>
</dbReference>
<keyword evidence="4" id="KW-1185">Reference proteome</keyword>
<name>A0AA41X353_9BACI</name>
<gene>
    <name evidence="3" type="ORF">NK662_04775</name>
</gene>
<dbReference type="EMBL" id="JANCLT010000002">
    <property type="protein sequence ID" value="MCP8967852.1"/>
    <property type="molecule type" value="Genomic_DNA"/>
</dbReference>
<dbReference type="EC" id="2.4.-.-" evidence="3"/>
<dbReference type="AlphaFoldDB" id="A0AA41X353"/>
<keyword evidence="3" id="KW-0808">Transferase</keyword>
<organism evidence="3 4">
    <name type="scientific">Ectobacillus ponti</name>
    <dbReference type="NCBI Taxonomy" id="2961894"/>
    <lineage>
        <taxon>Bacteria</taxon>
        <taxon>Bacillati</taxon>
        <taxon>Bacillota</taxon>
        <taxon>Bacilli</taxon>
        <taxon>Bacillales</taxon>
        <taxon>Bacillaceae</taxon>
        <taxon>Ectobacillus</taxon>
    </lineage>
</organism>
<evidence type="ECO:0000259" key="1">
    <source>
        <dbReference type="Pfam" id="PF00534"/>
    </source>
</evidence>
<sequence>MKIVYICEAMGGGVRRHLLDLLNHIDLSEYNVSVIYGGERVDRVFAQSIAQLEQKGIHLFQVNEMGREISLTADIKAFLKVISLLAKIKPAIVHCHSSKAGGIGRIAARLIGVRKVFYTPHAYIFQDPNLSLRKGLAFRLVERVLGYITTRTVHVSKGEESVALQEKVISKDKSVVIYNGIEDAADGQHQHCREDDTFTIGTVARMDYQKNPWESIKIIEALLQVHRNIKYVYVGDGPFLSEISQYVKEKNLTEKIHVMGFKDNPSEYLDKFDVFLSTSLYEGMPYALIEALSKGVPIIASKVTGNDEVIQDTFNGYLYELGHINEAIDLFHGLIRNQEIVEQLSINSYKAFKEKFTIGKMVQAHQTLYSSKG</sequence>
<accession>A0AA41X353</accession>
<dbReference type="Proteomes" id="UP001156102">
    <property type="component" value="Unassembled WGS sequence"/>
</dbReference>
<evidence type="ECO:0000313" key="3">
    <source>
        <dbReference type="EMBL" id="MCP8967852.1"/>
    </source>
</evidence>
<dbReference type="Pfam" id="PF13439">
    <property type="entry name" value="Glyco_transf_4"/>
    <property type="match status" value="1"/>
</dbReference>
<dbReference type="Gene3D" id="3.40.50.2000">
    <property type="entry name" value="Glycogen Phosphorylase B"/>
    <property type="match status" value="2"/>
</dbReference>
<protein>
    <submittedName>
        <fullName evidence="3">Glycosyltransferase</fullName>
        <ecNumber evidence="3">2.4.-.-</ecNumber>
    </submittedName>
</protein>
<dbReference type="SUPFAM" id="SSF53756">
    <property type="entry name" value="UDP-Glycosyltransferase/glycogen phosphorylase"/>
    <property type="match status" value="1"/>
</dbReference>
<evidence type="ECO:0000313" key="4">
    <source>
        <dbReference type="Proteomes" id="UP001156102"/>
    </source>
</evidence>
<proteinExistence type="predicted"/>
<dbReference type="InterPro" id="IPR001296">
    <property type="entry name" value="Glyco_trans_1"/>
</dbReference>
<dbReference type="RefSeq" id="WP_254757764.1">
    <property type="nucleotide sequence ID" value="NZ_JANCLT010000002.1"/>
</dbReference>
<keyword evidence="3" id="KW-0328">Glycosyltransferase</keyword>
<evidence type="ECO:0000259" key="2">
    <source>
        <dbReference type="Pfam" id="PF13439"/>
    </source>
</evidence>
<dbReference type="InterPro" id="IPR050194">
    <property type="entry name" value="Glycosyltransferase_grp1"/>
</dbReference>
<dbReference type="GO" id="GO:0016758">
    <property type="term" value="F:hexosyltransferase activity"/>
    <property type="evidence" value="ECO:0007669"/>
    <property type="project" value="TreeGrafter"/>
</dbReference>
<reference evidence="3" key="1">
    <citation type="submission" date="2022-07" db="EMBL/GenBank/DDBJ databases">
        <authorList>
            <person name="Li W.-J."/>
            <person name="Deng Q.-Q."/>
        </authorList>
    </citation>
    <scope>NUCLEOTIDE SEQUENCE</scope>
    <source>
        <strain evidence="3">SYSU M60031</strain>
    </source>
</reference>
<dbReference type="Pfam" id="PF00534">
    <property type="entry name" value="Glycos_transf_1"/>
    <property type="match status" value="1"/>
</dbReference>
<feature type="domain" description="Glycosyltransferase subfamily 4-like N-terminal" evidence="2">
    <location>
        <begin position="12"/>
        <end position="182"/>
    </location>
</feature>
<comment type="caution">
    <text evidence="3">The sequence shown here is derived from an EMBL/GenBank/DDBJ whole genome shotgun (WGS) entry which is preliminary data.</text>
</comment>